<dbReference type="PANTHER" id="PTHR13002">
    <property type="entry name" value="C3ORF1 PROTEIN-RELATED"/>
    <property type="match status" value="1"/>
</dbReference>
<feature type="transmembrane region" description="Helical" evidence="9">
    <location>
        <begin position="64"/>
        <end position="83"/>
    </location>
</feature>
<evidence type="ECO:0000256" key="9">
    <source>
        <dbReference type="SAM" id="Phobius"/>
    </source>
</evidence>
<evidence type="ECO:0000256" key="4">
    <source>
        <dbReference type="ARBA" id="ARBA00022989"/>
    </source>
</evidence>
<name>A0A1J1HJE7_9DIPT</name>
<sequence>MIKKLWKVPISFAFGPTITPKSVDVPSKKYYDPKLDYEETGWERISRMFTVDEFGRMSNECNSILQAGFFGMFVGGVYGGFLGSRKAYFDFLDNNQATAFKSHLDAKRKLQDKVTLGFAQNAFRFSWRLALFTTSYTAITTIISSYRGKSSMYEYVIAGAVTGAGYKMNMGLKGMAAGILVGGGLGALGGAASLLILKSSGMTMEEIRYYQYKWRSGRDDDIGKSFQKQSVGTDRHNPDFDVHDSQPHVGSGKLDLKIYIPDEDDNIKPIEKSVSEKK</sequence>
<dbReference type="EMBL" id="CVRI01000006">
    <property type="protein sequence ID" value="CRK88176.1"/>
    <property type="molecule type" value="Genomic_DNA"/>
</dbReference>
<dbReference type="STRING" id="568069.A0A1J1HJE7"/>
<evidence type="ECO:0000256" key="5">
    <source>
        <dbReference type="ARBA" id="ARBA00023136"/>
    </source>
</evidence>
<dbReference type="OrthoDB" id="5826189at2759"/>
<evidence type="ECO:0000256" key="1">
    <source>
        <dbReference type="ARBA" id="ARBA00004141"/>
    </source>
</evidence>
<comment type="subcellular location">
    <subcellularLocation>
        <location evidence="1">Membrane</location>
        <topology evidence="1">Multi-pass membrane protein</topology>
    </subcellularLocation>
</comment>
<feature type="region of interest" description="Disordered" evidence="8">
    <location>
        <begin position="225"/>
        <end position="250"/>
    </location>
</feature>
<feature type="transmembrane region" description="Helical" evidence="9">
    <location>
        <begin position="125"/>
        <end position="145"/>
    </location>
</feature>
<keyword evidence="3 9" id="KW-0812">Transmembrane</keyword>
<keyword evidence="5 9" id="KW-0472">Membrane</keyword>
<keyword evidence="4 9" id="KW-1133">Transmembrane helix</keyword>
<evidence type="ECO:0000256" key="8">
    <source>
        <dbReference type="SAM" id="MobiDB-lite"/>
    </source>
</evidence>
<dbReference type="Pfam" id="PF02466">
    <property type="entry name" value="Tim17"/>
    <property type="match status" value="1"/>
</dbReference>
<reference evidence="10 11" key="1">
    <citation type="submission" date="2015-04" db="EMBL/GenBank/DDBJ databases">
        <authorList>
            <person name="Syromyatnikov M.Y."/>
            <person name="Popov V.N."/>
        </authorList>
    </citation>
    <scope>NUCLEOTIDE SEQUENCE [LARGE SCALE GENOMIC DNA]</scope>
</reference>
<evidence type="ECO:0000256" key="2">
    <source>
        <dbReference type="ARBA" id="ARBA00008444"/>
    </source>
</evidence>
<keyword evidence="11" id="KW-1185">Reference proteome</keyword>
<evidence type="ECO:0000313" key="10">
    <source>
        <dbReference type="EMBL" id="CRK88176.1"/>
    </source>
</evidence>
<comment type="similarity">
    <text evidence="2">Belongs to the Tim17/Tim22/Tim23 family.</text>
</comment>
<dbReference type="AlphaFoldDB" id="A0A1J1HJE7"/>
<dbReference type="Proteomes" id="UP000183832">
    <property type="component" value="Unassembled WGS sequence"/>
</dbReference>
<dbReference type="PANTHER" id="PTHR13002:SF1">
    <property type="entry name" value="COMPLEX I ASSEMBLY FACTOR TIMMDC1, MITOCHONDRIAL"/>
    <property type="match status" value="1"/>
</dbReference>
<dbReference type="GO" id="GO:0032981">
    <property type="term" value="P:mitochondrial respiratory chain complex I assembly"/>
    <property type="evidence" value="ECO:0007669"/>
    <property type="project" value="InterPro"/>
</dbReference>
<evidence type="ECO:0000313" key="11">
    <source>
        <dbReference type="Proteomes" id="UP000183832"/>
    </source>
</evidence>
<dbReference type="InterPro" id="IPR055299">
    <property type="entry name" value="TIMMDC1"/>
</dbReference>
<evidence type="ECO:0000256" key="3">
    <source>
        <dbReference type="ARBA" id="ARBA00022692"/>
    </source>
</evidence>
<proteinExistence type="inferred from homology"/>
<accession>A0A1J1HJE7</accession>
<organism evidence="10 11">
    <name type="scientific">Clunio marinus</name>
    <dbReference type="NCBI Taxonomy" id="568069"/>
    <lineage>
        <taxon>Eukaryota</taxon>
        <taxon>Metazoa</taxon>
        <taxon>Ecdysozoa</taxon>
        <taxon>Arthropoda</taxon>
        <taxon>Hexapoda</taxon>
        <taxon>Insecta</taxon>
        <taxon>Pterygota</taxon>
        <taxon>Neoptera</taxon>
        <taxon>Endopterygota</taxon>
        <taxon>Diptera</taxon>
        <taxon>Nematocera</taxon>
        <taxon>Chironomoidea</taxon>
        <taxon>Chironomidae</taxon>
        <taxon>Clunio</taxon>
    </lineage>
</organism>
<dbReference type="GO" id="GO:0005739">
    <property type="term" value="C:mitochondrion"/>
    <property type="evidence" value="ECO:0007669"/>
    <property type="project" value="TreeGrafter"/>
</dbReference>
<feature type="transmembrane region" description="Helical" evidence="9">
    <location>
        <begin position="175"/>
        <end position="197"/>
    </location>
</feature>
<dbReference type="GO" id="GO:0016020">
    <property type="term" value="C:membrane"/>
    <property type="evidence" value="ECO:0007669"/>
    <property type="project" value="UniProtKB-SubCell"/>
</dbReference>
<gene>
    <name evidence="10" type="ORF">CLUMA_CG001961</name>
</gene>
<feature type="compositionally biased region" description="Basic and acidic residues" evidence="8">
    <location>
        <begin position="233"/>
        <end position="246"/>
    </location>
</feature>
<protein>
    <recommendedName>
        <fullName evidence="6">Complex I assembly factor TIMMDC1, mitochondrial</fullName>
    </recommendedName>
    <alternativeName>
        <fullName evidence="7">Translocase of inner mitochondrial membrane domain-containing protein 1</fullName>
    </alternativeName>
</protein>
<evidence type="ECO:0000256" key="6">
    <source>
        <dbReference type="ARBA" id="ARBA00040778"/>
    </source>
</evidence>
<evidence type="ECO:0000256" key="7">
    <source>
        <dbReference type="ARBA" id="ARBA00041344"/>
    </source>
</evidence>